<organism evidence="2 3">
    <name type="scientific">[Ruminococcus] torques</name>
    <dbReference type="NCBI Taxonomy" id="33039"/>
    <lineage>
        <taxon>Bacteria</taxon>
        <taxon>Bacillati</taxon>
        <taxon>Bacillota</taxon>
        <taxon>Clostridia</taxon>
        <taxon>Lachnospirales</taxon>
        <taxon>Lachnospiraceae</taxon>
        <taxon>Mediterraneibacter</taxon>
    </lineage>
</organism>
<sequence>MKDVKKEFRWFSITEYEKEAEYLRRRHKEGWKFKNVTYPGIYIFEKCEPQDVIYQLDYNPDGIKNQGEYVQMFEDCGWEYLKEFAGYTYFRKPAEKMEKEENIFCDDQSRLDLLNRLFRGRVIPSMVIFVGLLVNGYLNMNDPVLIIIYGVLTGVYIFVLLQFAVKYVSFRNRVMKM</sequence>
<evidence type="ECO:0000313" key="2">
    <source>
        <dbReference type="EMBL" id="VUX12358.1"/>
    </source>
</evidence>
<dbReference type="AlphaFoldDB" id="A0A564TYM6"/>
<evidence type="ECO:0000256" key="1">
    <source>
        <dbReference type="SAM" id="Phobius"/>
    </source>
</evidence>
<dbReference type="RefSeq" id="WP_144367235.1">
    <property type="nucleotide sequence ID" value="NZ_CABHNA010000058.1"/>
</dbReference>
<evidence type="ECO:0008006" key="4">
    <source>
        <dbReference type="Google" id="ProtNLM"/>
    </source>
</evidence>
<dbReference type="Pfam" id="PF11193">
    <property type="entry name" value="DUF2812"/>
    <property type="match status" value="1"/>
</dbReference>
<dbReference type="Proteomes" id="UP000363661">
    <property type="component" value="Unassembled WGS sequence"/>
</dbReference>
<proteinExistence type="predicted"/>
<dbReference type="InterPro" id="IPR021359">
    <property type="entry name" value="DUF2812"/>
</dbReference>
<dbReference type="EMBL" id="CABHNA010000058">
    <property type="protein sequence ID" value="VUX12358.1"/>
    <property type="molecule type" value="Genomic_DNA"/>
</dbReference>
<keyword evidence="1" id="KW-1133">Transmembrane helix</keyword>
<name>A0A564TYM6_9FIRM</name>
<reference evidence="2 3" key="1">
    <citation type="submission" date="2019-07" db="EMBL/GenBank/DDBJ databases">
        <authorList>
            <person name="Hibberd C M."/>
            <person name="Gehrig L. J."/>
            <person name="Chang H.-W."/>
            <person name="Venkatesh S."/>
        </authorList>
    </citation>
    <scope>NUCLEOTIDE SEQUENCE [LARGE SCALE GENOMIC DNA]</scope>
    <source>
        <strain evidence="2">Ruminococcus_torques_SSTS_Bg7063</strain>
    </source>
</reference>
<keyword evidence="3" id="KW-1185">Reference proteome</keyword>
<feature type="transmembrane region" description="Helical" evidence="1">
    <location>
        <begin position="118"/>
        <end position="138"/>
    </location>
</feature>
<keyword evidence="1" id="KW-0812">Transmembrane</keyword>
<keyword evidence="1" id="KW-0472">Membrane</keyword>
<feature type="transmembrane region" description="Helical" evidence="1">
    <location>
        <begin position="144"/>
        <end position="168"/>
    </location>
</feature>
<accession>A0A564TYM6</accession>
<gene>
    <name evidence="2" type="ORF">RTSSTS7063_01797</name>
</gene>
<protein>
    <recommendedName>
        <fullName evidence="4">DUF2812 domain-containing protein</fullName>
    </recommendedName>
</protein>
<evidence type="ECO:0000313" key="3">
    <source>
        <dbReference type="Proteomes" id="UP000363661"/>
    </source>
</evidence>